<proteinExistence type="predicted"/>
<evidence type="ECO:0008006" key="3">
    <source>
        <dbReference type="Google" id="ProtNLM"/>
    </source>
</evidence>
<accession>A0ABT1CBX7</accession>
<dbReference type="Proteomes" id="UP001205906">
    <property type="component" value="Unassembled WGS sequence"/>
</dbReference>
<evidence type="ECO:0000313" key="2">
    <source>
        <dbReference type="Proteomes" id="UP001205906"/>
    </source>
</evidence>
<evidence type="ECO:0000313" key="1">
    <source>
        <dbReference type="EMBL" id="MCO6051983.1"/>
    </source>
</evidence>
<keyword evidence="2" id="KW-1185">Reference proteome</keyword>
<dbReference type="RefSeq" id="WP_252822085.1">
    <property type="nucleotide sequence ID" value="NZ_JAMXQS010000010.1"/>
</dbReference>
<name>A0ABT1CBX7_9HYPH</name>
<sequence>MSEDEETRRQIGELQHDDRPLLVVDVDEVVLEFVTPFGNYLASQDLDLGLDKFALHGNIFARGTREAIADERVTALIDEFWDVQADWQQLALGAPEALAALSNDAQVVLLTAMPHRAREHRRKHLESLGLPYALLTTERAKGPAVAQIRNGSRPVAFVDDIVRNHLSVRDTVPDAALFQLMAHGGLRALMGEIPAGITAVADWEEAQPLIAQSLGIAA</sequence>
<comment type="caution">
    <text evidence="1">The sequence shown here is derived from an EMBL/GenBank/DDBJ whole genome shotgun (WGS) entry which is preliminary data.</text>
</comment>
<protein>
    <recommendedName>
        <fullName evidence="3">HAD family hydrolase</fullName>
    </recommendedName>
</protein>
<gene>
    <name evidence="1" type="ORF">NGM99_19525</name>
</gene>
<organism evidence="1 2">
    <name type="scientific">Mesorhizobium liriopis</name>
    <dbReference type="NCBI Taxonomy" id="2953882"/>
    <lineage>
        <taxon>Bacteria</taxon>
        <taxon>Pseudomonadati</taxon>
        <taxon>Pseudomonadota</taxon>
        <taxon>Alphaproteobacteria</taxon>
        <taxon>Hyphomicrobiales</taxon>
        <taxon>Phyllobacteriaceae</taxon>
        <taxon>Mesorhizobium</taxon>
    </lineage>
</organism>
<reference evidence="1 2" key="1">
    <citation type="submission" date="2022-06" db="EMBL/GenBank/DDBJ databases">
        <title>Mesorhizobium sp. strain RP14 Genome sequencing and assembly.</title>
        <authorList>
            <person name="Kim I."/>
        </authorList>
    </citation>
    <scope>NUCLEOTIDE SEQUENCE [LARGE SCALE GENOMIC DNA]</scope>
    <source>
        <strain evidence="2">RP14(2022)</strain>
    </source>
</reference>
<dbReference type="EMBL" id="JAMXQS010000010">
    <property type="protein sequence ID" value="MCO6051983.1"/>
    <property type="molecule type" value="Genomic_DNA"/>
</dbReference>